<sequence length="189" mass="20328">MSKPKEGTSKKQTKKRKVQEEIYAYDVMAQKKTKDISSGNITSFTQFLMSAYTSFASHQGGSSANVALASHLESISSVAGSNDKINGAGGLLTQGSVAKGFRCIRSGSVSEGFLQKVGVRHSPRNNGGLARWLVAPATVRAVGWREKILGDKSLNFEISDGLVREKNSTMVGGIGNSEDRGMEKENPWK</sequence>
<organism evidence="2 3">
    <name type="scientific">Quercus lobata</name>
    <name type="common">Valley oak</name>
    <dbReference type="NCBI Taxonomy" id="97700"/>
    <lineage>
        <taxon>Eukaryota</taxon>
        <taxon>Viridiplantae</taxon>
        <taxon>Streptophyta</taxon>
        <taxon>Embryophyta</taxon>
        <taxon>Tracheophyta</taxon>
        <taxon>Spermatophyta</taxon>
        <taxon>Magnoliopsida</taxon>
        <taxon>eudicotyledons</taxon>
        <taxon>Gunneridae</taxon>
        <taxon>Pentapetalae</taxon>
        <taxon>rosids</taxon>
        <taxon>fabids</taxon>
        <taxon>Fagales</taxon>
        <taxon>Fagaceae</taxon>
        <taxon>Quercus</taxon>
    </lineage>
</organism>
<dbReference type="InParanoid" id="A0A7N2LGP0"/>
<dbReference type="EnsemblPlants" id="QL04p058605:mrna">
    <property type="protein sequence ID" value="QL04p058605:mrna"/>
    <property type="gene ID" value="QL04p058605"/>
</dbReference>
<proteinExistence type="predicted"/>
<accession>A0A7N2LGP0</accession>
<feature type="region of interest" description="Disordered" evidence="1">
    <location>
        <begin position="169"/>
        <end position="189"/>
    </location>
</feature>
<keyword evidence="3" id="KW-1185">Reference proteome</keyword>
<evidence type="ECO:0000313" key="2">
    <source>
        <dbReference type="EnsemblPlants" id="QL04p058605:mrna"/>
    </source>
</evidence>
<reference evidence="2" key="2">
    <citation type="submission" date="2021-01" db="UniProtKB">
        <authorList>
            <consortium name="EnsemblPlants"/>
        </authorList>
    </citation>
    <scope>IDENTIFICATION</scope>
</reference>
<evidence type="ECO:0000256" key="1">
    <source>
        <dbReference type="SAM" id="MobiDB-lite"/>
    </source>
</evidence>
<protein>
    <submittedName>
        <fullName evidence="2">Uncharacterized protein</fullName>
    </submittedName>
</protein>
<dbReference type="Gramene" id="QL04p058605:mrna">
    <property type="protein sequence ID" value="QL04p058605:mrna"/>
    <property type="gene ID" value="QL04p058605"/>
</dbReference>
<name>A0A7N2LGP0_QUELO</name>
<dbReference type="AlphaFoldDB" id="A0A7N2LGP0"/>
<dbReference type="EMBL" id="LRBV02000004">
    <property type="status" value="NOT_ANNOTATED_CDS"/>
    <property type="molecule type" value="Genomic_DNA"/>
</dbReference>
<feature type="compositionally biased region" description="Basic and acidic residues" evidence="1">
    <location>
        <begin position="177"/>
        <end position="189"/>
    </location>
</feature>
<dbReference type="Proteomes" id="UP000594261">
    <property type="component" value="Chromosome 4"/>
</dbReference>
<reference evidence="2 3" key="1">
    <citation type="journal article" date="2016" name="G3 (Bethesda)">
        <title>First Draft Assembly and Annotation of the Genome of a California Endemic Oak Quercus lobata Nee (Fagaceae).</title>
        <authorList>
            <person name="Sork V.L."/>
            <person name="Fitz-Gibbon S.T."/>
            <person name="Puiu D."/>
            <person name="Crepeau M."/>
            <person name="Gugger P.F."/>
            <person name="Sherman R."/>
            <person name="Stevens K."/>
            <person name="Langley C.H."/>
            <person name="Pellegrini M."/>
            <person name="Salzberg S.L."/>
        </authorList>
    </citation>
    <scope>NUCLEOTIDE SEQUENCE [LARGE SCALE GENOMIC DNA]</scope>
    <source>
        <strain evidence="2 3">cv. SW786</strain>
    </source>
</reference>
<evidence type="ECO:0000313" key="3">
    <source>
        <dbReference type="Proteomes" id="UP000594261"/>
    </source>
</evidence>